<accession>A0AAV2GQT8</accession>
<organism evidence="2 3">
    <name type="scientific">Linum trigynum</name>
    <dbReference type="NCBI Taxonomy" id="586398"/>
    <lineage>
        <taxon>Eukaryota</taxon>
        <taxon>Viridiplantae</taxon>
        <taxon>Streptophyta</taxon>
        <taxon>Embryophyta</taxon>
        <taxon>Tracheophyta</taxon>
        <taxon>Spermatophyta</taxon>
        <taxon>Magnoliopsida</taxon>
        <taxon>eudicotyledons</taxon>
        <taxon>Gunneridae</taxon>
        <taxon>Pentapetalae</taxon>
        <taxon>rosids</taxon>
        <taxon>fabids</taxon>
        <taxon>Malpighiales</taxon>
        <taxon>Linaceae</taxon>
        <taxon>Linum</taxon>
    </lineage>
</organism>
<evidence type="ECO:0000313" key="2">
    <source>
        <dbReference type="EMBL" id="CAL1412627.1"/>
    </source>
</evidence>
<feature type="region of interest" description="Disordered" evidence="1">
    <location>
        <begin position="1"/>
        <end position="44"/>
    </location>
</feature>
<evidence type="ECO:0000313" key="3">
    <source>
        <dbReference type="Proteomes" id="UP001497516"/>
    </source>
</evidence>
<proteinExistence type="predicted"/>
<feature type="compositionally biased region" description="Low complexity" evidence="1">
    <location>
        <begin position="14"/>
        <end position="29"/>
    </location>
</feature>
<keyword evidence="3" id="KW-1185">Reference proteome</keyword>
<sequence>MAITKSPAEKYDAGSKAAAATTRASSPLADNRREGDVVDETESDDLQALMRIIMAMQLRTDSNMEEVRAEVQEARRERDVIMQLLTSMQEEQRRQHWGSAGGRPARGRWRRKRGGPGG</sequence>
<dbReference type="Proteomes" id="UP001497516">
    <property type="component" value="Chromosome 9"/>
</dbReference>
<name>A0AAV2GQT8_9ROSI</name>
<dbReference type="AlphaFoldDB" id="A0AAV2GQT8"/>
<dbReference type="EMBL" id="OZ034822">
    <property type="protein sequence ID" value="CAL1412627.1"/>
    <property type="molecule type" value="Genomic_DNA"/>
</dbReference>
<gene>
    <name evidence="2" type="ORF">LTRI10_LOCUS51904</name>
</gene>
<feature type="region of interest" description="Disordered" evidence="1">
    <location>
        <begin position="90"/>
        <end position="118"/>
    </location>
</feature>
<feature type="compositionally biased region" description="Basic residues" evidence="1">
    <location>
        <begin position="105"/>
        <end position="118"/>
    </location>
</feature>
<reference evidence="2 3" key="1">
    <citation type="submission" date="2024-04" db="EMBL/GenBank/DDBJ databases">
        <authorList>
            <person name="Fracassetti M."/>
        </authorList>
    </citation>
    <scope>NUCLEOTIDE SEQUENCE [LARGE SCALE GENOMIC DNA]</scope>
</reference>
<evidence type="ECO:0000256" key="1">
    <source>
        <dbReference type="SAM" id="MobiDB-lite"/>
    </source>
</evidence>
<protein>
    <submittedName>
        <fullName evidence="2">Uncharacterized protein</fullName>
    </submittedName>
</protein>